<comment type="similarity">
    <text evidence="1">Belongs to the dTDP-4-dehydrorhamnose 3,5-epimerase family.</text>
</comment>
<dbReference type="PANTHER" id="PTHR21047">
    <property type="entry name" value="DTDP-6-DEOXY-D-GLUCOSE-3,5 EPIMERASE"/>
    <property type="match status" value="1"/>
</dbReference>
<dbReference type="GO" id="GO:0008830">
    <property type="term" value="F:dTDP-4-dehydrorhamnose 3,5-epimerase activity"/>
    <property type="evidence" value="ECO:0007669"/>
    <property type="project" value="InterPro"/>
</dbReference>
<dbReference type="InterPro" id="IPR000888">
    <property type="entry name" value="RmlC-like"/>
</dbReference>
<dbReference type="Gene3D" id="2.60.120.10">
    <property type="entry name" value="Jelly Rolls"/>
    <property type="match status" value="1"/>
</dbReference>
<sequence length="205" mass="22286">MGSMKSQKLQVEGAFVFTPQVFRDDRGVLLATMEEDAFTETVGHPPFPVRLTACSRSRRGAVRGMHYTATPPGIAKYVHCSHGAVLDIIVDTRVGSPTFGEWDSVLLDENTYDAVYLPVGVAHAYQALVDDSVVHYLASGTYHPDHEKPISALDPALGLPISSEFEAIMSEHARTAPTLAEAKAAGLLPDYAECLEIEAKFRNGR</sequence>
<accession>A0A1W2FVE7</accession>
<feature type="active site" description="Proton acceptor" evidence="2">
    <location>
        <position position="66"/>
    </location>
</feature>
<dbReference type="SUPFAM" id="SSF51182">
    <property type="entry name" value="RmlC-like cupins"/>
    <property type="match status" value="1"/>
</dbReference>
<evidence type="ECO:0000313" key="5">
    <source>
        <dbReference type="Proteomes" id="UP000192674"/>
    </source>
</evidence>
<dbReference type="AlphaFoldDB" id="A0A1W2FVE7"/>
<feature type="active site" description="Proton donor" evidence="2">
    <location>
        <position position="136"/>
    </location>
</feature>
<dbReference type="GO" id="GO:0000271">
    <property type="term" value="P:polysaccharide biosynthetic process"/>
    <property type="evidence" value="ECO:0007669"/>
    <property type="project" value="TreeGrafter"/>
</dbReference>
<keyword evidence="5" id="KW-1185">Reference proteome</keyword>
<dbReference type="Proteomes" id="UP000192674">
    <property type="component" value="Unassembled WGS sequence"/>
</dbReference>
<proteinExistence type="inferred from homology"/>
<feature type="site" description="Participates in a stacking interaction with the thymidine ring of dTDP-4-oxo-6-deoxyglucose" evidence="3">
    <location>
        <position position="142"/>
    </location>
</feature>
<evidence type="ECO:0000256" key="2">
    <source>
        <dbReference type="PIRSR" id="PIRSR600888-1"/>
    </source>
</evidence>
<dbReference type="InterPro" id="IPR011051">
    <property type="entry name" value="RmlC_Cupin_sf"/>
</dbReference>
<name>A0A1W2FVE7_KIBAR</name>
<evidence type="ECO:0000256" key="1">
    <source>
        <dbReference type="ARBA" id="ARBA00010154"/>
    </source>
</evidence>
<protein>
    <submittedName>
        <fullName evidence="4">Epimerase EvaD</fullName>
    </submittedName>
</protein>
<dbReference type="GO" id="GO:0019305">
    <property type="term" value="P:dTDP-rhamnose biosynthetic process"/>
    <property type="evidence" value="ECO:0007669"/>
    <property type="project" value="TreeGrafter"/>
</dbReference>
<reference evidence="4 5" key="1">
    <citation type="submission" date="2017-04" db="EMBL/GenBank/DDBJ databases">
        <authorList>
            <person name="Afonso C.L."/>
            <person name="Miller P.J."/>
            <person name="Scott M.A."/>
            <person name="Spackman E."/>
            <person name="Goraichik I."/>
            <person name="Dimitrov K.M."/>
            <person name="Suarez D.L."/>
            <person name="Swayne D.E."/>
        </authorList>
    </citation>
    <scope>NUCLEOTIDE SEQUENCE [LARGE SCALE GENOMIC DNA]</scope>
    <source>
        <strain evidence="4 5">DSM 43828</strain>
    </source>
</reference>
<organism evidence="4 5">
    <name type="scientific">Kibdelosporangium aridum</name>
    <dbReference type="NCBI Taxonomy" id="2030"/>
    <lineage>
        <taxon>Bacteria</taxon>
        <taxon>Bacillati</taxon>
        <taxon>Actinomycetota</taxon>
        <taxon>Actinomycetes</taxon>
        <taxon>Pseudonocardiales</taxon>
        <taxon>Pseudonocardiaceae</taxon>
        <taxon>Kibdelosporangium</taxon>
    </lineage>
</organism>
<evidence type="ECO:0000313" key="4">
    <source>
        <dbReference type="EMBL" id="SMD25885.1"/>
    </source>
</evidence>
<dbReference type="InterPro" id="IPR014710">
    <property type="entry name" value="RmlC-like_jellyroll"/>
</dbReference>
<dbReference type="GO" id="GO:0005829">
    <property type="term" value="C:cytosol"/>
    <property type="evidence" value="ECO:0007669"/>
    <property type="project" value="TreeGrafter"/>
</dbReference>
<dbReference type="EMBL" id="FWXV01000012">
    <property type="protein sequence ID" value="SMD25885.1"/>
    <property type="molecule type" value="Genomic_DNA"/>
</dbReference>
<gene>
    <name evidence="4" type="ORF">SAMN05661093_09463</name>
</gene>
<evidence type="ECO:0000256" key="3">
    <source>
        <dbReference type="PIRSR" id="PIRSR600888-3"/>
    </source>
</evidence>
<dbReference type="Pfam" id="PF00908">
    <property type="entry name" value="dTDP_sugar_isom"/>
    <property type="match status" value="1"/>
</dbReference>
<dbReference type="CDD" id="cd00438">
    <property type="entry name" value="cupin_RmlC"/>
    <property type="match status" value="1"/>
</dbReference>
<dbReference type="PANTHER" id="PTHR21047:SF2">
    <property type="entry name" value="THYMIDINE DIPHOSPHO-4-KETO-RHAMNOSE 3,5-EPIMERASE"/>
    <property type="match status" value="1"/>
</dbReference>